<protein>
    <submittedName>
        <fullName evidence="2">Uncharacterized protein</fullName>
    </submittedName>
</protein>
<sequence>MKDKIKARLKELFPGVNLSQARLDAIADKLSAKITDEAGIDEQLNFLNEVQPFQEIAAFDDYQRAKAARDRQQQQNNQQQSSQQNNQQQQGQQSNQQGATQTDDTPAWAKALLDKVSALETKDRTQSMQQRLQGHDKLKSVPQSFYRGRPLPSKDDEFDSFVDTIAADFADFQKETNATTLTGGQPPIAGTPAATTAAVDAAIDAWAGPSKKTDKT</sequence>
<dbReference type="STRING" id="1302690.BUE76_11835"/>
<dbReference type="AlphaFoldDB" id="A0A1M4VTR0"/>
<feature type="compositionally biased region" description="Low complexity" evidence="1">
    <location>
        <begin position="73"/>
        <end position="98"/>
    </location>
</feature>
<dbReference type="EMBL" id="FQUO01000002">
    <property type="protein sequence ID" value="SHE72338.1"/>
    <property type="molecule type" value="Genomic_DNA"/>
</dbReference>
<organism evidence="2 3">
    <name type="scientific">Cnuella takakiae</name>
    <dbReference type="NCBI Taxonomy" id="1302690"/>
    <lineage>
        <taxon>Bacteria</taxon>
        <taxon>Pseudomonadati</taxon>
        <taxon>Bacteroidota</taxon>
        <taxon>Chitinophagia</taxon>
        <taxon>Chitinophagales</taxon>
        <taxon>Chitinophagaceae</taxon>
        <taxon>Cnuella</taxon>
    </lineage>
</organism>
<reference evidence="2 3" key="1">
    <citation type="submission" date="2016-11" db="EMBL/GenBank/DDBJ databases">
        <authorList>
            <person name="Jaros S."/>
            <person name="Januszkiewicz K."/>
            <person name="Wedrychowicz H."/>
        </authorList>
    </citation>
    <scope>NUCLEOTIDE SEQUENCE [LARGE SCALE GENOMIC DNA]</scope>
    <source>
        <strain evidence="2 3">DSM 26897</strain>
    </source>
</reference>
<evidence type="ECO:0000313" key="3">
    <source>
        <dbReference type="Proteomes" id="UP000184368"/>
    </source>
</evidence>
<evidence type="ECO:0000256" key="1">
    <source>
        <dbReference type="SAM" id="MobiDB-lite"/>
    </source>
</evidence>
<gene>
    <name evidence="2" type="ORF">SAMN05444008_102379</name>
</gene>
<accession>A0A1M4VTR0</accession>
<dbReference type="RefSeq" id="WP_073040160.1">
    <property type="nucleotide sequence ID" value="NZ_FQUO01000002.1"/>
</dbReference>
<evidence type="ECO:0000313" key="2">
    <source>
        <dbReference type="EMBL" id="SHE72338.1"/>
    </source>
</evidence>
<name>A0A1M4VTR0_9BACT</name>
<dbReference type="OrthoDB" id="665785at2"/>
<keyword evidence="3" id="KW-1185">Reference proteome</keyword>
<feature type="region of interest" description="Disordered" evidence="1">
    <location>
        <begin position="64"/>
        <end position="104"/>
    </location>
</feature>
<proteinExistence type="predicted"/>
<dbReference type="Proteomes" id="UP000184368">
    <property type="component" value="Unassembled WGS sequence"/>
</dbReference>